<feature type="region of interest" description="Disordered" evidence="1">
    <location>
        <begin position="64"/>
        <end position="106"/>
    </location>
</feature>
<dbReference type="Proteomes" id="UP001341840">
    <property type="component" value="Unassembled WGS sequence"/>
</dbReference>
<dbReference type="EMBL" id="JASCZI010241701">
    <property type="protein sequence ID" value="MED6205278.1"/>
    <property type="molecule type" value="Genomic_DNA"/>
</dbReference>
<evidence type="ECO:0000313" key="3">
    <source>
        <dbReference type="Proteomes" id="UP001341840"/>
    </source>
</evidence>
<reference evidence="2 3" key="1">
    <citation type="journal article" date="2023" name="Plants (Basel)">
        <title>Bridging the Gap: Combining Genomics and Transcriptomics Approaches to Understand Stylosanthes scabra, an Orphan Legume from the Brazilian Caatinga.</title>
        <authorList>
            <person name="Ferreira-Neto J.R.C."/>
            <person name="da Silva M.D."/>
            <person name="Binneck E."/>
            <person name="de Melo N.F."/>
            <person name="da Silva R.H."/>
            <person name="de Melo A.L.T.M."/>
            <person name="Pandolfi V."/>
            <person name="Bustamante F.O."/>
            <person name="Brasileiro-Vidal A.C."/>
            <person name="Benko-Iseppon A.M."/>
        </authorList>
    </citation>
    <scope>NUCLEOTIDE SEQUENCE [LARGE SCALE GENOMIC DNA]</scope>
    <source>
        <tissue evidence="2">Leaves</tissue>
    </source>
</reference>
<gene>
    <name evidence="2" type="ORF">PIB30_016261</name>
</gene>
<name>A0ABU6Y936_9FABA</name>
<evidence type="ECO:0000256" key="1">
    <source>
        <dbReference type="SAM" id="MobiDB-lite"/>
    </source>
</evidence>
<organism evidence="2 3">
    <name type="scientific">Stylosanthes scabra</name>
    <dbReference type="NCBI Taxonomy" id="79078"/>
    <lineage>
        <taxon>Eukaryota</taxon>
        <taxon>Viridiplantae</taxon>
        <taxon>Streptophyta</taxon>
        <taxon>Embryophyta</taxon>
        <taxon>Tracheophyta</taxon>
        <taxon>Spermatophyta</taxon>
        <taxon>Magnoliopsida</taxon>
        <taxon>eudicotyledons</taxon>
        <taxon>Gunneridae</taxon>
        <taxon>Pentapetalae</taxon>
        <taxon>rosids</taxon>
        <taxon>fabids</taxon>
        <taxon>Fabales</taxon>
        <taxon>Fabaceae</taxon>
        <taxon>Papilionoideae</taxon>
        <taxon>50 kb inversion clade</taxon>
        <taxon>dalbergioids sensu lato</taxon>
        <taxon>Dalbergieae</taxon>
        <taxon>Pterocarpus clade</taxon>
        <taxon>Stylosanthes</taxon>
    </lineage>
</organism>
<evidence type="ECO:0000313" key="2">
    <source>
        <dbReference type="EMBL" id="MED6205278.1"/>
    </source>
</evidence>
<keyword evidence="3" id="KW-1185">Reference proteome</keyword>
<proteinExistence type="predicted"/>
<protein>
    <submittedName>
        <fullName evidence="2">Uncharacterized protein</fullName>
    </submittedName>
</protein>
<comment type="caution">
    <text evidence="2">The sequence shown here is derived from an EMBL/GenBank/DDBJ whole genome shotgun (WGS) entry which is preliminary data.</text>
</comment>
<accession>A0ABU6Y936</accession>
<sequence length="106" mass="12179">MTTCSKRKVERISARHAIKNTHGGDWNAYCKYHKQNGHNTEDCRDLLGFVEQGLKVGKFCEYTDRRSNRGDDRRTRQRVSSPDSKSTGRKDVKPRLSAIPVSNRNV</sequence>
<feature type="compositionally biased region" description="Basic and acidic residues" evidence="1">
    <location>
        <begin position="64"/>
        <end position="74"/>
    </location>
</feature>